<dbReference type="Gene3D" id="2.60.120.200">
    <property type="match status" value="1"/>
</dbReference>
<feature type="chain" id="PRO_5043922895" description="GH16 domain-containing protein" evidence="1">
    <location>
        <begin position="28"/>
        <end position="415"/>
    </location>
</feature>
<dbReference type="Pfam" id="PF00722">
    <property type="entry name" value="Glyco_hydro_16"/>
    <property type="match status" value="1"/>
</dbReference>
<proteinExistence type="predicted"/>
<dbReference type="CDD" id="cd00413">
    <property type="entry name" value="Glyco_hydrolase_16"/>
    <property type="match status" value="1"/>
</dbReference>
<dbReference type="GO" id="GO:0005975">
    <property type="term" value="P:carbohydrate metabolic process"/>
    <property type="evidence" value="ECO:0007669"/>
    <property type="project" value="InterPro"/>
</dbReference>
<gene>
    <name evidence="3" type="ORF">TWF730_006785</name>
</gene>
<reference evidence="3 4" key="1">
    <citation type="submission" date="2019-10" db="EMBL/GenBank/DDBJ databases">
        <authorList>
            <person name="Palmer J.M."/>
        </authorList>
    </citation>
    <scope>NUCLEOTIDE SEQUENCE [LARGE SCALE GENOMIC DNA]</scope>
    <source>
        <strain evidence="3 4">TWF730</strain>
    </source>
</reference>
<name>A0AAV9VHK9_9PEZI</name>
<evidence type="ECO:0000313" key="3">
    <source>
        <dbReference type="EMBL" id="KAK6360649.1"/>
    </source>
</evidence>
<protein>
    <recommendedName>
        <fullName evidence="2">GH16 domain-containing protein</fullName>
    </recommendedName>
</protein>
<organism evidence="3 4">
    <name type="scientific">Orbilia blumenaviensis</name>
    <dbReference type="NCBI Taxonomy" id="1796055"/>
    <lineage>
        <taxon>Eukaryota</taxon>
        <taxon>Fungi</taxon>
        <taxon>Dikarya</taxon>
        <taxon>Ascomycota</taxon>
        <taxon>Pezizomycotina</taxon>
        <taxon>Orbiliomycetes</taxon>
        <taxon>Orbiliales</taxon>
        <taxon>Orbiliaceae</taxon>
        <taxon>Orbilia</taxon>
    </lineage>
</organism>
<evidence type="ECO:0000259" key="2">
    <source>
        <dbReference type="PROSITE" id="PS51762"/>
    </source>
</evidence>
<dbReference type="PANTHER" id="PTHR38121:SF5">
    <property type="entry name" value="GH16 DOMAIN-CONTAINING PROTEIN"/>
    <property type="match status" value="1"/>
</dbReference>
<feature type="domain" description="GH16" evidence="2">
    <location>
        <begin position="52"/>
        <end position="295"/>
    </location>
</feature>
<feature type="signal peptide" evidence="1">
    <location>
        <begin position="1"/>
        <end position="27"/>
    </location>
</feature>
<dbReference type="EMBL" id="JAVHNS010000003">
    <property type="protein sequence ID" value="KAK6360649.1"/>
    <property type="molecule type" value="Genomic_DNA"/>
</dbReference>
<comment type="caution">
    <text evidence="3">The sequence shown here is derived from an EMBL/GenBank/DDBJ whole genome shotgun (WGS) entry which is preliminary data.</text>
</comment>
<dbReference type="SUPFAM" id="SSF49899">
    <property type="entry name" value="Concanavalin A-like lectins/glucanases"/>
    <property type="match status" value="1"/>
</dbReference>
<dbReference type="GO" id="GO:0004553">
    <property type="term" value="F:hydrolase activity, hydrolyzing O-glycosyl compounds"/>
    <property type="evidence" value="ECO:0007669"/>
    <property type="project" value="InterPro"/>
</dbReference>
<keyword evidence="1" id="KW-0732">Signal</keyword>
<evidence type="ECO:0000313" key="4">
    <source>
        <dbReference type="Proteomes" id="UP001373714"/>
    </source>
</evidence>
<evidence type="ECO:0000256" key="1">
    <source>
        <dbReference type="SAM" id="SignalP"/>
    </source>
</evidence>
<dbReference type="AlphaFoldDB" id="A0AAV9VHK9"/>
<sequence>MALLASWEAWIFLLLLSLFRSVSLVDAACECGYSVNSTSDIEYAVFTDLLESDFTKIKNFQDDTDWQPQVWELDPEAALGPYGRATRLEAILPNPAVNLNINSKGIYGGHAGLNLLVPRNYTVIKGEKYLIGAELDSARNDMFYGTFRIGYRTTKWAGTCFGFYWYHDDNQEIDTELLSREINTTHTLLNLVLHTPVGGSNLEALPGTFQVAAIPLNSSAEIHELRFDWTPTAITWYHDGLQVWTISNTTLFPRQPGHLVITHWSNGNPLWSGGPPEGNAALLLTYVKAYFNSSDEKRVGDYEVRCNAVGGNNGDDRICEIPAQVGPPKYGNGNGNGIGNGANKLPYFFSNDLARNATFNQTVYEEVKKSEGEKVGGGPGGGAGTGGSKVWRPAAQCSVMLWMVFLVILPMVGGL</sequence>
<dbReference type="InterPro" id="IPR000757">
    <property type="entry name" value="Beta-glucanase-like"/>
</dbReference>
<dbReference type="PROSITE" id="PS51762">
    <property type="entry name" value="GH16_2"/>
    <property type="match status" value="1"/>
</dbReference>
<accession>A0AAV9VHK9</accession>
<dbReference type="PANTHER" id="PTHR38121">
    <property type="entry name" value="GH16 DOMAIN-CONTAINING PROTEIN"/>
    <property type="match status" value="1"/>
</dbReference>
<dbReference type="InterPro" id="IPR013320">
    <property type="entry name" value="ConA-like_dom_sf"/>
</dbReference>
<dbReference type="Proteomes" id="UP001373714">
    <property type="component" value="Unassembled WGS sequence"/>
</dbReference>
<keyword evidence="4" id="KW-1185">Reference proteome</keyword>